<reference evidence="4 5" key="1">
    <citation type="submission" date="2011-02" db="EMBL/GenBank/DDBJ databases">
        <title>The Genome Sequence of Sphaeroforma arctica JP610.</title>
        <authorList>
            <consortium name="The Broad Institute Genome Sequencing Platform"/>
            <person name="Russ C."/>
            <person name="Cuomo C."/>
            <person name="Young S.K."/>
            <person name="Zeng Q."/>
            <person name="Gargeya S."/>
            <person name="Alvarado L."/>
            <person name="Berlin A."/>
            <person name="Chapman S.B."/>
            <person name="Chen Z."/>
            <person name="Freedman E."/>
            <person name="Gellesch M."/>
            <person name="Goldberg J."/>
            <person name="Griggs A."/>
            <person name="Gujja S."/>
            <person name="Heilman E."/>
            <person name="Heiman D."/>
            <person name="Howarth C."/>
            <person name="Mehta T."/>
            <person name="Neiman D."/>
            <person name="Pearson M."/>
            <person name="Roberts A."/>
            <person name="Saif S."/>
            <person name="Shea T."/>
            <person name="Shenoy N."/>
            <person name="Sisk P."/>
            <person name="Stolte C."/>
            <person name="Sykes S."/>
            <person name="White J."/>
            <person name="Yandava C."/>
            <person name="Burger G."/>
            <person name="Gray M.W."/>
            <person name="Holland P.W.H."/>
            <person name="King N."/>
            <person name="Lang F.B.F."/>
            <person name="Roger A.J."/>
            <person name="Ruiz-Trillo I."/>
            <person name="Haas B."/>
            <person name="Nusbaum C."/>
            <person name="Birren B."/>
        </authorList>
    </citation>
    <scope>NUCLEOTIDE SEQUENCE [LARGE SCALE GENOMIC DNA]</scope>
    <source>
        <strain evidence="4 5">JP610</strain>
    </source>
</reference>
<dbReference type="GO" id="GO:0005856">
    <property type="term" value="C:cytoskeleton"/>
    <property type="evidence" value="ECO:0007669"/>
    <property type="project" value="TreeGrafter"/>
</dbReference>
<dbReference type="STRING" id="667725.A0A0L0GCE6"/>
<evidence type="ECO:0000256" key="2">
    <source>
        <dbReference type="SAM" id="SignalP"/>
    </source>
</evidence>
<evidence type="ECO:0000313" key="4">
    <source>
        <dbReference type="EMBL" id="KNC86680.1"/>
    </source>
</evidence>
<feature type="domain" description="Agd3 deacetylase" evidence="3">
    <location>
        <begin position="250"/>
        <end position="307"/>
    </location>
</feature>
<feature type="chain" id="PRO_5005539263" description="Agd3 deacetylase domain-containing protein" evidence="2">
    <location>
        <begin position="20"/>
        <end position="940"/>
    </location>
</feature>
<dbReference type="AlphaFoldDB" id="A0A0L0GCE6"/>
<dbReference type="Proteomes" id="UP000054560">
    <property type="component" value="Unassembled WGS sequence"/>
</dbReference>
<keyword evidence="5" id="KW-1185">Reference proteome</keyword>
<feature type="compositionally biased region" description="Basic and acidic residues" evidence="1">
    <location>
        <begin position="848"/>
        <end position="862"/>
    </location>
</feature>
<dbReference type="RefSeq" id="XP_014160582.1">
    <property type="nucleotide sequence ID" value="XM_014305107.1"/>
</dbReference>
<accession>A0A0L0GCE6</accession>
<feature type="signal peptide" evidence="2">
    <location>
        <begin position="1"/>
        <end position="19"/>
    </location>
</feature>
<protein>
    <recommendedName>
        <fullName evidence="3">Agd3 deacetylase domain-containing protein</fullName>
    </recommendedName>
</protein>
<dbReference type="GO" id="GO:0031032">
    <property type="term" value="P:actomyosin structure organization"/>
    <property type="evidence" value="ECO:0007669"/>
    <property type="project" value="TreeGrafter"/>
</dbReference>
<organism evidence="4 5">
    <name type="scientific">Sphaeroforma arctica JP610</name>
    <dbReference type="NCBI Taxonomy" id="667725"/>
    <lineage>
        <taxon>Eukaryota</taxon>
        <taxon>Ichthyosporea</taxon>
        <taxon>Ichthyophonida</taxon>
        <taxon>Sphaeroforma</taxon>
    </lineage>
</organism>
<evidence type="ECO:0000313" key="5">
    <source>
        <dbReference type="Proteomes" id="UP000054560"/>
    </source>
</evidence>
<sequence length="940" mass="103915">MVVIKVLATFFCLAASATGQADPAIADPVTTLGLSTLILSTTSYSAILPKNILEGYGAPHDVYTGLIPDMSEDKWHSIVIADGSVDPTLARDYAKRTSARIVILETFPRSTDHEAFGVRSLSVSAHNANLTVVDSPEAHKLAGVVNKIGSWNLTEAVPRAVIISDPSKATGFLRYDVPKSQMMGAYVTDTSYGTQEMHFTFQNFLVGLSEDFMPSFYMPDEFTQANLAFGHAWMEWVTRGVYLGYRRATLNIHIDDWYIQSRLYDTGETFRLDSNDVETYVAWRDRLHTNLPNGSDIKFEPAYNAAGISMFGIPASDGLVSATAKYADQFYWVSHTFTHMNMDKLDSVQCTNNETVCRPDAAIYDAELTYNQKVARGEPLYSDDMIPLYKLNPGTEPGQFLNNNTDLLKNNYSPHALVTPEISGLWPAEYTGTPPPGREPYLRNKEFFDALIRNEIYNLVGDNSRAELNVANIYHAVVSTVEQYGQDGVILVPRWSPNVAFSCNSYACLEKFYADGACAWVLYGPPCPDEPMSGPEIVIREGKITTIPLLQLRWDPYMFHQANMHEVEYDNGTAPLVGAYTEEAVRNFQRFVDGLPLISYPLDVLAGMYRRRMARDLCNVEGHIEFDAAGNPTGVTATGTGSCEVVLTLSDSSNMTFGANETTVRYGPDVNVFKNITAPAGVDATVSILTPPGTTMKKMFARRRAKEDIEIAPKVEKLENDDIGSEEVKPESEKKTEEKDTEDKKESEEEKKAEDKEKSEEKATEDKKESEEKKEAEDKEKSEEKATEDKKESEKTEEADNKVESWDNKEAEDKKKSEEDETKSDNEAETTPAKEGQSDATQPESGADETKTETSADKDSNFKNETVVAANNTTPETSEKTDSEGQSDEGTAADMSKVEVLTAPVPAQDTPADAIDAAEDIDMIPISFQLSGVWASSASN</sequence>
<dbReference type="GeneID" id="25901690"/>
<dbReference type="PANTHER" id="PTHR23280:SF21">
    <property type="entry name" value="PROTEIN 4.1 HOMOLOG"/>
    <property type="match status" value="1"/>
</dbReference>
<evidence type="ECO:0000256" key="1">
    <source>
        <dbReference type="SAM" id="MobiDB-lite"/>
    </source>
</evidence>
<keyword evidence="2" id="KW-0732">Signal</keyword>
<feature type="domain" description="Agd3 deacetylase" evidence="3">
    <location>
        <begin position="442"/>
        <end position="620"/>
    </location>
</feature>
<gene>
    <name evidence="4" type="ORF">SARC_01186</name>
</gene>
<feature type="region of interest" description="Disordered" evidence="1">
    <location>
        <begin position="712"/>
        <end position="896"/>
    </location>
</feature>
<dbReference type="GO" id="GO:0005886">
    <property type="term" value="C:plasma membrane"/>
    <property type="evidence" value="ECO:0007669"/>
    <property type="project" value="TreeGrafter"/>
</dbReference>
<proteinExistence type="predicted"/>
<feature type="compositionally biased region" description="Basic and acidic residues" evidence="1">
    <location>
        <begin position="712"/>
        <end position="826"/>
    </location>
</feature>
<dbReference type="InterPro" id="IPR056826">
    <property type="entry name" value="Agd3_CE"/>
</dbReference>
<dbReference type="OrthoDB" id="2113314at2759"/>
<dbReference type="Pfam" id="PF25115">
    <property type="entry name" value="Agd3_CE"/>
    <property type="match status" value="2"/>
</dbReference>
<dbReference type="PANTHER" id="PTHR23280">
    <property type="entry name" value="4.1 G PROTEIN"/>
    <property type="match status" value="1"/>
</dbReference>
<evidence type="ECO:0000259" key="3">
    <source>
        <dbReference type="Pfam" id="PF25115"/>
    </source>
</evidence>
<dbReference type="EMBL" id="KQ241641">
    <property type="protein sequence ID" value="KNC86680.1"/>
    <property type="molecule type" value="Genomic_DNA"/>
</dbReference>
<dbReference type="eggNOG" id="ENOG502QR2R">
    <property type="taxonomic scope" value="Eukaryota"/>
</dbReference>
<name>A0A0L0GCE6_9EUKA</name>